<accession>A0A399FD69</accession>
<dbReference type="InterPro" id="IPR005158">
    <property type="entry name" value="BTAD"/>
</dbReference>
<dbReference type="Gene3D" id="1.10.10.10">
    <property type="entry name" value="Winged helix-like DNA-binding domain superfamily/Winged helix DNA-binding domain"/>
    <property type="match status" value="1"/>
</dbReference>
<dbReference type="InterPro" id="IPR036388">
    <property type="entry name" value="WH-like_DNA-bd_sf"/>
</dbReference>
<keyword evidence="1" id="KW-0547">Nucleotide-binding</keyword>
<proteinExistence type="predicted"/>
<comment type="caution">
    <text evidence="4">The sequence shown here is derived from an EMBL/GenBank/DDBJ whole genome shotgun (WGS) entry which is preliminary data.</text>
</comment>
<sequence length="1102" mass="120954">MGFRLHILSAPRLTGPSGTVTLERKTAAVLAYLALEGPVSKYKLAGWLWPESGETTARNNMRQLLRRLRLSGGEVVLGEDRIELHPEVEVDLKKFSYLETPSLELLEQDQELLEGLDYDDLPDFAEWVQSTREEFRELRARAAEGEASRLERAGNFKAALEYAQIRLHVEPLSEEGYRQVARLQYLLGDRGSALATLGRCRTLLAQELGTQPLPETLKLLRMIEAGTAMPDAPAKLQRSVIPAAVLRPPVLAGREREWAAMEAAWEAGKLIFVKGEPGVGKTRLVSDFLASKGGYVRLEARPGDVGVPYSSNFRHLRAILAKYPGEPLPAWVRQTLAPWMPELGDADATPDLSPLHQVRFLEAHREIFDLLARHHDALLLDDLQFQDEASNQVGTYLMNSVFPLGGAGLRGYVGCYRSGDNSEVMDHFALQFVETGQAVLIELQPLELESVLTLLKGLEIPAPEYLAAGLSRYTGGNPMFVLETLKHLIETDTLEQGLPVRLAPPGKVAALIGRRLARLSPAALNLARVAAVAGSEFELKLAGTVLEHPAMELAEAHAELEAAQILRGNAFVHDLVFEAVLAGTPLAVKQLLHARVARWLEGIKNASPARIAQHYLEAGDEPSAAGFLVRASQQAMNGSLPAEARDFCERAIAIYRRHSDPREYEAVAELFEVLGVSGSFEEMRATSARLVQLARNPKEKTRALANWAVWLYMTRRFADALAKVDEALASVQPDDPWSGATLHQTALICCIRLGRFALAWEHLAAYKRLAGKMGELGDPQALEAQGAAIEDEGVLLAALDRHTEAVRQFDTALAMIDHHDQFHYAKARILSRRAHSMLVLGQAEVVLADIAQAKEIAARVAVSDRGLVWPCAAEARTFLALGRLPEAWAAAQEAERFDLAEPPKVTYLVLAQVLYALGQCQRAQAELRDFLAQHDTHLSSNVTAQILLAQVTGNPQPLGEAEALLGQIPKPKLQAQLRLMKARFAAPEVALSLCEEALDLVGPLGLKLVEAAALTYKARTLLKLGRLEEAKATIEEALRYPLSLLSPAEVRFAAFQILEALGDTGAKAQLEAAQDWIHQTALGLPKDLRADFLNQPLHRQIL</sequence>
<dbReference type="Pfam" id="PF13191">
    <property type="entry name" value="AAA_16"/>
    <property type="match status" value="1"/>
</dbReference>
<organism evidence="4 5">
    <name type="scientific">Meiothermus granaticius NBRC 107808</name>
    <dbReference type="NCBI Taxonomy" id="1227551"/>
    <lineage>
        <taxon>Bacteria</taxon>
        <taxon>Thermotogati</taxon>
        <taxon>Deinococcota</taxon>
        <taxon>Deinococci</taxon>
        <taxon>Thermales</taxon>
        <taxon>Thermaceae</taxon>
        <taxon>Meiothermus</taxon>
    </lineage>
</organism>
<feature type="domain" description="Bacterial transcriptional activator" evidence="3">
    <location>
        <begin position="90"/>
        <end position="224"/>
    </location>
</feature>
<keyword evidence="5" id="KW-1185">Reference proteome</keyword>
<reference evidence="4 5" key="1">
    <citation type="submission" date="2018-08" db="EMBL/GenBank/DDBJ databases">
        <title>Meiothermus granaticius genome AF-68 sequencing project.</title>
        <authorList>
            <person name="Da Costa M.S."/>
            <person name="Albuquerque L."/>
            <person name="Raposo P."/>
            <person name="Froufe H.J.C."/>
            <person name="Barroso C.S."/>
            <person name="Egas C."/>
        </authorList>
    </citation>
    <scope>NUCLEOTIDE SEQUENCE [LARGE SCALE GENOMIC DNA]</scope>
    <source>
        <strain evidence="4 5">AF-68</strain>
    </source>
</reference>
<dbReference type="Pfam" id="PF03704">
    <property type="entry name" value="BTAD"/>
    <property type="match status" value="1"/>
</dbReference>
<dbReference type="SMART" id="SM01043">
    <property type="entry name" value="BTAD"/>
    <property type="match status" value="1"/>
</dbReference>
<dbReference type="GO" id="GO:0005737">
    <property type="term" value="C:cytoplasm"/>
    <property type="evidence" value="ECO:0007669"/>
    <property type="project" value="TreeGrafter"/>
</dbReference>
<dbReference type="SUPFAM" id="SSF52540">
    <property type="entry name" value="P-loop containing nucleoside triphosphate hydrolases"/>
    <property type="match status" value="1"/>
</dbReference>
<dbReference type="InterPro" id="IPR011990">
    <property type="entry name" value="TPR-like_helical_dom_sf"/>
</dbReference>
<dbReference type="PANTHER" id="PTHR16305">
    <property type="entry name" value="TESTICULAR SOLUBLE ADENYLYL CYCLASE"/>
    <property type="match status" value="1"/>
</dbReference>
<gene>
    <name evidence="4" type="ORF">Mgrana_00288</name>
</gene>
<dbReference type="OrthoDB" id="33418at2"/>
<evidence type="ECO:0000256" key="2">
    <source>
        <dbReference type="ARBA" id="ARBA00022840"/>
    </source>
</evidence>
<dbReference type="Gene3D" id="1.25.40.10">
    <property type="entry name" value="Tetratricopeptide repeat domain"/>
    <property type="match status" value="3"/>
</dbReference>
<dbReference type="AlphaFoldDB" id="A0A399FD69"/>
<dbReference type="InterPro" id="IPR027417">
    <property type="entry name" value="P-loop_NTPase"/>
</dbReference>
<name>A0A399FD69_9DEIN</name>
<dbReference type="Proteomes" id="UP000266178">
    <property type="component" value="Unassembled WGS sequence"/>
</dbReference>
<dbReference type="InterPro" id="IPR041664">
    <property type="entry name" value="AAA_16"/>
</dbReference>
<dbReference type="GO" id="GO:0004016">
    <property type="term" value="F:adenylate cyclase activity"/>
    <property type="evidence" value="ECO:0007669"/>
    <property type="project" value="TreeGrafter"/>
</dbReference>
<evidence type="ECO:0000313" key="5">
    <source>
        <dbReference type="Proteomes" id="UP000266178"/>
    </source>
</evidence>
<dbReference type="GO" id="GO:0005524">
    <property type="term" value="F:ATP binding"/>
    <property type="evidence" value="ECO:0007669"/>
    <property type="project" value="UniProtKB-KW"/>
</dbReference>
<keyword evidence="2" id="KW-0067">ATP-binding</keyword>
<protein>
    <submittedName>
        <fullName evidence="4">AAA ATPase domain protein</fullName>
    </submittedName>
</protein>
<dbReference type="RefSeq" id="WP_119355825.1">
    <property type="nucleotide sequence ID" value="NZ_BJXM01000002.1"/>
</dbReference>
<evidence type="ECO:0000256" key="1">
    <source>
        <dbReference type="ARBA" id="ARBA00022741"/>
    </source>
</evidence>
<dbReference type="SUPFAM" id="SSF48452">
    <property type="entry name" value="TPR-like"/>
    <property type="match status" value="3"/>
</dbReference>
<evidence type="ECO:0000313" key="4">
    <source>
        <dbReference type="EMBL" id="RIH93705.1"/>
    </source>
</evidence>
<dbReference type="EMBL" id="QWLB01000003">
    <property type="protein sequence ID" value="RIH93705.1"/>
    <property type="molecule type" value="Genomic_DNA"/>
</dbReference>
<evidence type="ECO:0000259" key="3">
    <source>
        <dbReference type="SMART" id="SM01043"/>
    </source>
</evidence>
<dbReference type="PANTHER" id="PTHR16305:SF28">
    <property type="entry name" value="GUANYLATE CYCLASE DOMAIN-CONTAINING PROTEIN"/>
    <property type="match status" value="1"/>
</dbReference>